<dbReference type="PANTHER" id="PTHR21666:SF288">
    <property type="entry name" value="CELL DIVISION PROTEIN YTFB"/>
    <property type="match status" value="1"/>
</dbReference>
<dbReference type="EMBL" id="QFQD01000031">
    <property type="protein sequence ID" value="PZQ82480.1"/>
    <property type="molecule type" value="Genomic_DNA"/>
</dbReference>
<reference evidence="11 12" key="1">
    <citation type="submission" date="2017-08" db="EMBL/GenBank/DDBJ databases">
        <title>Infants hospitalized years apart are colonized by the same room-sourced microbial strains.</title>
        <authorList>
            <person name="Brooks B."/>
            <person name="Olm M.R."/>
            <person name="Firek B.A."/>
            <person name="Baker R."/>
            <person name="Thomas B.C."/>
            <person name="Morowitz M.J."/>
            <person name="Banfield J.F."/>
        </authorList>
    </citation>
    <scope>NUCLEOTIDE SEQUENCE [LARGE SCALE GENOMIC DNA]</scope>
    <source>
        <strain evidence="11">S2_005_001_R2_27</strain>
    </source>
</reference>
<feature type="signal peptide" evidence="9">
    <location>
        <begin position="1"/>
        <end position="41"/>
    </location>
</feature>
<feature type="region of interest" description="Disordered" evidence="8">
    <location>
        <begin position="42"/>
        <end position="62"/>
    </location>
</feature>
<dbReference type="GO" id="GO:0046872">
    <property type="term" value="F:metal ion binding"/>
    <property type="evidence" value="ECO:0007669"/>
    <property type="project" value="UniProtKB-KW"/>
</dbReference>
<name>A0A2W5T7S5_ANCNO</name>
<dbReference type="GO" id="GO:0006508">
    <property type="term" value="P:proteolysis"/>
    <property type="evidence" value="ECO:0007669"/>
    <property type="project" value="UniProtKB-KW"/>
</dbReference>
<evidence type="ECO:0000256" key="8">
    <source>
        <dbReference type="SAM" id="MobiDB-lite"/>
    </source>
</evidence>
<keyword evidence="2" id="KW-0645">Protease</keyword>
<dbReference type="AlphaFoldDB" id="A0A2W5T7S5"/>
<feature type="domain" description="M23ase beta-sheet core" evidence="10">
    <location>
        <begin position="343"/>
        <end position="444"/>
    </location>
</feature>
<keyword evidence="4" id="KW-0378">Hydrolase</keyword>
<keyword evidence="3" id="KW-0479">Metal-binding</keyword>
<evidence type="ECO:0000256" key="1">
    <source>
        <dbReference type="ARBA" id="ARBA00001947"/>
    </source>
</evidence>
<dbReference type="PANTHER" id="PTHR21666">
    <property type="entry name" value="PEPTIDASE-RELATED"/>
    <property type="match status" value="1"/>
</dbReference>
<evidence type="ECO:0000256" key="2">
    <source>
        <dbReference type="ARBA" id="ARBA00022670"/>
    </source>
</evidence>
<evidence type="ECO:0000313" key="12">
    <source>
        <dbReference type="Proteomes" id="UP000248887"/>
    </source>
</evidence>
<evidence type="ECO:0000256" key="3">
    <source>
        <dbReference type="ARBA" id="ARBA00022723"/>
    </source>
</evidence>
<dbReference type="SUPFAM" id="SSF51261">
    <property type="entry name" value="Duplicated hybrid motif"/>
    <property type="match status" value="1"/>
</dbReference>
<evidence type="ECO:0000259" key="10">
    <source>
        <dbReference type="Pfam" id="PF01551"/>
    </source>
</evidence>
<organism evidence="11 12">
    <name type="scientific">Ancylobacter novellus</name>
    <name type="common">Thiobacillus novellus</name>
    <dbReference type="NCBI Taxonomy" id="921"/>
    <lineage>
        <taxon>Bacteria</taxon>
        <taxon>Pseudomonadati</taxon>
        <taxon>Pseudomonadota</taxon>
        <taxon>Alphaproteobacteria</taxon>
        <taxon>Hyphomicrobiales</taxon>
        <taxon>Xanthobacteraceae</taxon>
        <taxon>Ancylobacter</taxon>
    </lineage>
</organism>
<keyword evidence="5" id="KW-0862">Zinc</keyword>
<protein>
    <recommendedName>
        <fullName evidence="10">M23ase beta-sheet core domain-containing protein</fullName>
    </recommendedName>
</protein>
<evidence type="ECO:0000256" key="6">
    <source>
        <dbReference type="ARBA" id="ARBA00023049"/>
    </source>
</evidence>
<dbReference type="InterPro" id="IPR016047">
    <property type="entry name" value="M23ase_b-sheet_dom"/>
</dbReference>
<dbReference type="Proteomes" id="UP000248887">
    <property type="component" value="Unassembled WGS sequence"/>
</dbReference>
<evidence type="ECO:0000256" key="9">
    <source>
        <dbReference type="SAM" id="SignalP"/>
    </source>
</evidence>
<dbReference type="CDD" id="cd12797">
    <property type="entry name" value="M23_peptidase"/>
    <property type="match status" value="1"/>
</dbReference>
<evidence type="ECO:0000256" key="7">
    <source>
        <dbReference type="SAM" id="Coils"/>
    </source>
</evidence>
<sequence>MPFARPMPLSPHAPRPRRALAHALRVALACALLLTSPALSPAWPQSAAPDAPAPAASDPLAEHQKRMEQLNADLQGSAAERERLAAEIAALKGDRAKLASALLETAQKVREVESKLDSSEQRLVQLGREEGDIRESLDSRRDVLAEVLGGLMRLGRRPPPAMLVRPDDALQSVRSAILLGAVLPELRAETELLAGELAALERVRQETSRERDALAELKGSLAEERRRTAALIEERRNSMEAGEAALHNEEARAAALAAEAGNVRELLARMETEVAVSRKAAEAAKAAQSKADQGPAAKLAALQNPGRLSPGVPFEETKGMLPLPAGGVTLKSFGAEDGYGGLEKGVSFGTRTEAQVLAPSDGWVVYAGPFRSYGQLLIINAGGGYHILLAGMDKITVELGQFVLSGEPVAVMGQGPQLVSSVGLGTAQPILYVEFRKDGNSIDPAPWWATSESEKARG</sequence>
<accession>A0A2W5T7S5</accession>
<evidence type="ECO:0000256" key="5">
    <source>
        <dbReference type="ARBA" id="ARBA00022833"/>
    </source>
</evidence>
<evidence type="ECO:0000313" key="11">
    <source>
        <dbReference type="EMBL" id="PZQ82480.1"/>
    </source>
</evidence>
<comment type="cofactor">
    <cofactor evidence="1">
        <name>Zn(2+)</name>
        <dbReference type="ChEBI" id="CHEBI:29105"/>
    </cofactor>
</comment>
<dbReference type="InterPro" id="IPR011055">
    <property type="entry name" value="Dup_hybrid_motif"/>
</dbReference>
<proteinExistence type="predicted"/>
<evidence type="ECO:0000256" key="4">
    <source>
        <dbReference type="ARBA" id="ARBA00022801"/>
    </source>
</evidence>
<feature type="chain" id="PRO_5015930096" description="M23ase beta-sheet core domain-containing protein" evidence="9">
    <location>
        <begin position="42"/>
        <end position="458"/>
    </location>
</feature>
<keyword evidence="7" id="KW-0175">Coiled coil</keyword>
<dbReference type="Gene3D" id="2.70.70.10">
    <property type="entry name" value="Glucose Permease (Domain IIA)"/>
    <property type="match status" value="1"/>
</dbReference>
<feature type="coiled-coil region" evidence="7">
    <location>
        <begin position="197"/>
        <end position="273"/>
    </location>
</feature>
<gene>
    <name evidence="11" type="ORF">DI549_11195</name>
</gene>
<dbReference type="Pfam" id="PF01551">
    <property type="entry name" value="Peptidase_M23"/>
    <property type="match status" value="1"/>
</dbReference>
<keyword evidence="9" id="KW-0732">Signal</keyword>
<comment type="caution">
    <text evidence="11">The sequence shown here is derived from an EMBL/GenBank/DDBJ whole genome shotgun (WGS) entry which is preliminary data.</text>
</comment>
<feature type="compositionally biased region" description="Low complexity" evidence="8">
    <location>
        <begin position="42"/>
        <end position="59"/>
    </location>
</feature>
<dbReference type="GO" id="GO:0004222">
    <property type="term" value="F:metalloendopeptidase activity"/>
    <property type="evidence" value="ECO:0007669"/>
    <property type="project" value="TreeGrafter"/>
</dbReference>
<dbReference type="InterPro" id="IPR050570">
    <property type="entry name" value="Cell_wall_metabolism_enzyme"/>
</dbReference>
<keyword evidence="6" id="KW-0482">Metalloprotease</keyword>